<proteinExistence type="predicted"/>
<name>A0A919T3M2_9ACTN</name>
<dbReference type="RefSeq" id="WP_244876694.1">
    <property type="nucleotide sequence ID" value="NZ_BAAATW010000006.1"/>
</dbReference>
<keyword evidence="2" id="KW-1185">Reference proteome</keyword>
<organism evidence="1 2">
    <name type="scientific">Winogradskya consettensis</name>
    <dbReference type="NCBI Taxonomy" id="113560"/>
    <lineage>
        <taxon>Bacteria</taxon>
        <taxon>Bacillati</taxon>
        <taxon>Actinomycetota</taxon>
        <taxon>Actinomycetes</taxon>
        <taxon>Micromonosporales</taxon>
        <taxon>Micromonosporaceae</taxon>
        <taxon>Winogradskya</taxon>
    </lineage>
</organism>
<dbReference type="EMBL" id="BOQP01000052">
    <property type="protein sequence ID" value="GIM83061.1"/>
    <property type="molecule type" value="Genomic_DNA"/>
</dbReference>
<gene>
    <name evidence="1" type="ORF">Aco04nite_84740</name>
</gene>
<reference evidence="1" key="1">
    <citation type="submission" date="2021-03" db="EMBL/GenBank/DDBJ databases">
        <title>Whole genome shotgun sequence of Actinoplanes consettensis NBRC 14913.</title>
        <authorList>
            <person name="Komaki H."/>
            <person name="Tamura T."/>
        </authorList>
    </citation>
    <scope>NUCLEOTIDE SEQUENCE</scope>
    <source>
        <strain evidence="1">NBRC 14913</strain>
    </source>
</reference>
<evidence type="ECO:0000313" key="2">
    <source>
        <dbReference type="Proteomes" id="UP000680865"/>
    </source>
</evidence>
<accession>A0A919T3M2</accession>
<comment type="caution">
    <text evidence="1">The sequence shown here is derived from an EMBL/GenBank/DDBJ whole genome shotgun (WGS) entry which is preliminary data.</text>
</comment>
<dbReference type="AlphaFoldDB" id="A0A919T3M2"/>
<sequence>MDMSDLPEPLRARMAERDARSSMKVLQDFVARYLPEADGVEEMRADFLYTAGYNVSSLRQDLKAIEAVLAERPAAGVLSRLVAWEGNWVLDDPSDEGAARFLGELAQVLREVIGRAEAG</sequence>
<evidence type="ECO:0008006" key="3">
    <source>
        <dbReference type="Google" id="ProtNLM"/>
    </source>
</evidence>
<evidence type="ECO:0000313" key="1">
    <source>
        <dbReference type="EMBL" id="GIM83061.1"/>
    </source>
</evidence>
<protein>
    <recommendedName>
        <fullName evidence="3">CdiI immunity protein domain-containing protein</fullName>
    </recommendedName>
</protein>
<dbReference type="Proteomes" id="UP000680865">
    <property type="component" value="Unassembled WGS sequence"/>
</dbReference>